<feature type="chain" id="PRO_5027654816" evidence="7">
    <location>
        <begin position="19"/>
        <end position="628"/>
    </location>
</feature>
<dbReference type="CTD" id="53832"/>
<keyword evidence="2 7" id="KW-0732">Signal</keyword>
<keyword evidence="6" id="KW-1133">Transmembrane helix</keyword>
<dbReference type="PANTHER" id="PTHR20859:SF86">
    <property type="entry name" value="INTERLEUKIN-20 RECEPTOR SUBUNIT ALPHA"/>
    <property type="match status" value="1"/>
</dbReference>
<dbReference type="InterPro" id="IPR015373">
    <property type="entry name" value="Interferon/interleukin_rcp_dom"/>
</dbReference>
<keyword evidence="10" id="KW-1185">Reference proteome</keyword>
<sequence length="628" mass="70549">MWTLFILLTLWCLRLTVCASLPSPVNVSFSSVNLRNVLHWLPEHGTPEDTHFTVEYAIYGDTIEGSKGRRVHWRPTRHCTDITRTWCDLSNETWDEEHSYYARVRAVFGRASSKWALTRRRFDPKTDTAFGPPLVSVEIENNSAIITLNGPMRYSPSNHTQRVSMAAVYPQMTYNLSIHNTGRNHMQHFPGVTSPYKYGLMEYNTEYCFSAQSKFFYMPVQCQSSAWYCITTPQDPVIKQLQRVVVGIVVPSLFLCVIVLAGYLLYNYLSGKDQKTPFILSPPSFHSSPLMLPPENYNIVLISVLTDEPPVDTSSPISDPACPLDRVNIPDPPPRYFPQRSETPLQHEEPSDEESIDYAFISLAPKATVGGREEVSDNLRCDGGDGGNNLKCEGRKEERCRIVYAPKAKSRSEMGGHGQGYASALVTHTQAFFQSLQGHRINGINENRKLPDLFVGNNFQVPPNIQTKSEEEMDGRVRVRTDRDEEEGGEPEKAPLLSGYASQNISNMPTSPHPGQSDVLPEDYGVVMQKAEGDDEDDEEEEEGAVCIDWDPESRKLVLPVKMVFTKDRGVDGVQGEEEAGGGEGEACLKKGELMFENVFVRQASEEEAQGQLEDMVTKWNLVISMNQ</sequence>
<name>A0A6P7HME3_9TELE</name>
<dbReference type="RefSeq" id="XP_028253156.1">
    <property type="nucleotide sequence ID" value="XM_028397355.1"/>
</dbReference>
<keyword evidence="4 11" id="KW-0675">Receptor</keyword>
<feature type="region of interest" description="Disordered" evidence="5">
    <location>
        <begin position="461"/>
        <end position="499"/>
    </location>
</feature>
<evidence type="ECO:0000259" key="9">
    <source>
        <dbReference type="Pfam" id="PF09294"/>
    </source>
</evidence>
<keyword evidence="3" id="KW-1015">Disulfide bond</keyword>
<dbReference type="Gene3D" id="2.60.40.10">
    <property type="entry name" value="Immunoglobulins"/>
    <property type="match status" value="2"/>
</dbReference>
<evidence type="ECO:0000256" key="3">
    <source>
        <dbReference type="ARBA" id="ARBA00023157"/>
    </source>
</evidence>
<dbReference type="PANTHER" id="PTHR20859">
    <property type="entry name" value="INTERFERON/INTERLEUKIN RECEPTOR"/>
    <property type="match status" value="1"/>
</dbReference>
<dbReference type="InterPro" id="IPR036116">
    <property type="entry name" value="FN3_sf"/>
</dbReference>
<dbReference type="InParanoid" id="A0A6P7HME3"/>
<accession>A0A6P7HME3</accession>
<dbReference type="GeneID" id="114428708"/>
<dbReference type="InterPro" id="IPR050650">
    <property type="entry name" value="Type-II_Cytokine-TF_Rcpt"/>
</dbReference>
<dbReference type="Pfam" id="PF09294">
    <property type="entry name" value="Interfer-bind"/>
    <property type="match status" value="1"/>
</dbReference>
<feature type="transmembrane region" description="Helical" evidence="6">
    <location>
        <begin position="244"/>
        <end position="266"/>
    </location>
</feature>
<feature type="region of interest" description="Disordered" evidence="5">
    <location>
        <begin position="311"/>
        <end position="352"/>
    </location>
</feature>
<dbReference type="GO" id="GO:0004896">
    <property type="term" value="F:cytokine receptor activity"/>
    <property type="evidence" value="ECO:0007669"/>
    <property type="project" value="TreeGrafter"/>
</dbReference>
<dbReference type="Pfam" id="PF01108">
    <property type="entry name" value="Tissue_fac"/>
    <property type="match status" value="1"/>
</dbReference>
<feature type="domain" description="Interferon/interleukin receptor" evidence="9">
    <location>
        <begin position="128"/>
        <end position="233"/>
    </location>
</feature>
<keyword evidence="6" id="KW-0812">Transmembrane</keyword>
<dbReference type="FunCoup" id="A0A6P7HME3">
    <property type="interactions" value="347"/>
</dbReference>
<organism evidence="10 11">
    <name type="scientific">Parambassis ranga</name>
    <name type="common">Indian glassy fish</name>
    <dbReference type="NCBI Taxonomy" id="210632"/>
    <lineage>
        <taxon>Eukaryota</taxon>
        <taxon>Metazoa</taxon>
        <taxon>Chordata</taxon>
        <taxon>Craniata</taxon>
        <taxon>Vertebrata</taxon>
        <taxon>Euteleostomi</taxon>
        <taxon>Actinopterygii</taxon>
        <taxon>Neopterygii</taxon>
        <taxon>Teleostei</taxon>
        <taxon>Neoteleostei</taxon>
        <taxon>Acanthomorphata</taxon>
        <taxon>Ovalentaria</taxon>
        <taxon>Ambassidae</taxon>
        <taxon>Parambassis</taxon>
    </lineage>
</organism>
<protein>
    <submittedName>
        <fullName evidence="11">Interleukin-20 receptor subunit alpha</fullName>
    </submittedName>
</protein>
<dbReference type="InterPro" id="IPR003961">
    <property type="entry name" value="FN3_dom"/>
</dbReference>
<evidence type="ECO:0000259" key="8">
    <source>
        <dbReference type="Pfam" id="PF01108"/>
    </source>
</evidence>
<feature type="compositionally biased region" description="Basic and acidic residues" evidence="5">
    <location>
        <begin position="468"/>
        <end position="483"/>
    </location>
</feature>
<evidence type="ECO:0000256" key="5">
    <source>
        <dbReference type="SAM" id="MobiDB-lite"/>
    </source>
</evidence>
<dbReference type="GO" id="GO:0005886">
    <property type="term" value="C:plasma membrane"/>
    <property type="evidence" value="ECO:0007669"/>
    <property type="project" value="TreeGrafter"/>
</dbReference>
<proteinExistence type="inferred from homology"/>
<gene>
    <name evidence="11" type="primary">il20ra</name>
</gene>
<dbReference type="FunFam" id="2.60.40.10:FF:000348">
    <property type="entry name" value="Interleukin 20 receptor subunit alpha"/>
    <property type="match status" value="1"/>
</dbReference>
<reference evidence="11" key="1">
    <citation type="submission" date="2025-08" db="UniProtKB">
        <authorList>
            <consortium name="RefSeq"/>
        </authorList>
    </citation>
    <scope>IDENTIFICATION</scope>
</reference>
<evidence type="ECO:0000256" key="7">
    <source>
        <dbReference type="SAM" id="SignalP"/>
    </source>
</evidence>
<evidence type="ECO:0000313" key="11">
    <source>
        <dbReference type="RefSeq" id="XP_028253156.1"/>
    </source>
</evidence>
<evidence type="ECO:0000256" key="6">
    <source>
        <dbReference type="SAM" id="Phobius"/>
    </source>
</evidence>
<evidence type="ECO:0000256" key="2">
    <source>
        <dbReference type="ARBA" id="ARBA00022729"/>
    </source>
</evidence>
<evidence type="ECO:0000256" key="1">
    <source>
        <dbReference type="ARBA" id="ARBA00005399"/>
    </source>
</evidence>
<feature type="signal peptide" evidence="7">
    <location>
        <begin position="1"/>
        <end position="18"/>
    </location>
</feature>
<feature type="domain" description="Fibronectin type-III" evidence="8">
    <location>
        <begin position="3"/>
        <end position="115"/>
    </location>
</feature>
<evidence type="ECO:0000256" key="4">
    <source>
        <dbReference type="ARBA" id="ARBA00023170"/>
    </source>
</evidence>
<dbReference type="AlphaFoldDB" id="A0A6P7HME3"/>
<dbReference type="InterPro" id="IPR013783">
    <property type="entry name" value="Ig-like_fold"/>
</dbReference>
<keyword evidence="6" id="KW-0472">Membrane</keyword>
<comment type="similarity">
    <text evidence="1">Belongs to the type II cytokine receptor family.</text>
</comment>
<dbReference type="OrthoDB" id="9909056at2759"/>
<dbReference type="SUPFAM" id="SSF49265">
    <property type="entry name" value="Fibronectin type III"/>
    <property type="match status" value="2"/>
</dbReference>
<dbReference type="Proteomes" id="UP000515145">
    <property type="component" value="Chromosome 24"/>
</dbReference>
<evidence type="ECO:0000313" key="10">
    <source>
        <dbReference type="Proteomes" id="UP000515145"/>
    </source>
</evidence>